<keyword evidence="1" id="KW-0812">Transmembrane</keyword>
<name>A0A2P2JT78_RHIMU</name>
<keyword evidence="1" id="KW-1133">Transmembrane helix</keyword>
<protein>
    <submittedName>
        <fullName evidence="2">Phosphoenolpyruvate carboxylase</fullName>
    </submittedName>
</protein>
<evidence type="ECO:0000313" key="2">
    <source>
        <dbReference type="EMBL" id="MBW96630.1"/>
    </source>
</evidence>
<feature type="transmembrane region" description="Helical" evidence="1">
    <location>
        <begin position="6"/>
        <end position="26"/>
    </location>
</feature>
<dbReference type="EMBL" id="GGEC01016149">
    <property type="protein sequence ID" value="MBW96632.1"/>
    <property type="molecule type" value="Transcribed_RNA"/>
</dbReference>
<dbReference type="AlphaFoldDB" id="A0A2P2JT78"/>
<keyword evidence="1" id="KW-0472">Membrane</keyword>
<reference evidence="2" key="1">
    <citation type="submission" date="2018-02" db="EMBL/GenBank/DDBJ databases">
        <title>Rhizophora mucronata_Transcriptome.</title>
        <authorList>
            <person name="Meera S.P."/>
            <person name="Sreeshan A."/>
            <person name="Augustine A."/>
        </authorList>
    </citation>
    <scope>NUCLEOTIDE SEQUENCE</scope>
    <source>
        <tissue evidence="2">Leaf</tissue>
    </source>
</reference>
<accession>A0A2P2JT78</accession>
<evidence type="ECO:0000256" key="1">
    <source>
        <dbReference type="SAM" id="Phobius"/>
    </source>
</evidence>
<proteinExistence type="predicted"/>
<sequence length="37" mass="4477">MTLFLLFLYLHFIFFIKATFFPPYMWPVSVKSSMLKA</sequence>
<organism evidence="2">
    <name type="scientific">Rhizophora mucronata</name>
    <name type="common">Asiatic mangrove</name>
    <dbReference type="NCBI Taxonomy" id="61149"/>
    <lineage>
        <taxon>Eukaryota</taxon>
        <taxon>Viridiplantae</taxon>
        <taxon>Streptophyta</taxon>
        <taxon>Embryophyta</taxon>
        <taxon>Tracheophyta</taxon>
        <taxon>Spermatophyta</taxon>
        <taxon>Magnoliopsida</taxon>
        <taxon>eudicotyledons</taxon>
        <taxon>Gunneridae</taxon>
        <taxon>Pentapetalae</taxon>
        <taxon>rosids</taxon>
        <taxon>fabids</taxon>
        <taxon>Malpighiales</taxon>
        <taxon>Rhizophoraceae</taxon>
        <taxon>Rhizophora</taxon>
    </lineage>
</organism>
<keyword evidence="2" id="KW-0670">Pyruvate</keyword>
<dbReference type="EMBL" id="GGEC01016147">
    <property type="protein sequence ID" value="MBW96630.1"/>
    <property type="molecule type" value="Transcribed_RNA"/>
</dbReference>